<accession>A0ABR9PGT3</accession>
<name>A0ABR9PGT3_9BACT</name>
<dbReference type="Proteomes" id="UP001516472">
    <property type="component" value="Unassembled WGS sequence"/>
</dbReference>
<gene>
    <name evidence="2" type="ORF">G4177_02785</name>
</gene>
<keyword evidence="3" id="KW-1185">Reference proteome</keyword>
<protein>
    <submittedName>
        <fullName evidence="2">Uncharacterized protein</fullName>
    </submittedName>
</protein>
<reference evidence="2 3" key="1">
    <citation type="submission" date="2020-02" db="EMBL/GenBank/DDBJ databases">
        <authorList>
            <person name="Babadi Z.K."/>
            <person name="Risdian C."/>
            <person name="Ebrahimipour G.H."/>
            <person name="Wink J."/>
        </authorList>
    </citation>
    <scope>NUCLEOTIDE SEQUENCE [LARGE SCALE GENOMIC DNA]</scope>
    <source>
        <strain evidence="2 3">ZKHCc1 1396</strain>
    </source>
</reference>
<evidence type="ECO:0000313" key="2">
    <source>
        <dbReference type="EMBL" id="MBE4747100.1"/>
    </source>
</evidence>
<organism evidence="2 3">
    <name type="scientific">Corallococcus soli</name>
    <dbReference type="NCBI Taxonomy" id="2710757"/>
    <lineage>
        <taxon>Bacteria</taxon>
        <taxon>Pseudomonadati</taxon>
        <taxon>Myxococcota</taxon>
        <taxon>Myxococcia</taxon>
        <taxon>Myxococcales</taxon>
        <taxon>Cystobacterineae</taxon>
        <taxon>Myxococcaceae</taxon>
        <taxon>Corallococcus</taxon>
    </lineage>
</organism>
<dbReference type="RefSeq" id="WP_193346514.1">
    <property type="nucleotide sequence ID" value="NZ_CBCSIP010000419.1"/>
</dbReference>
<feature type="region of interest" description="Disordered" evidence="1">
    <location>
        <begin position="33"/>
        <end position="64"/>
    </location>
</feature>
<dbReference type="EMBL" id="JAAIYO010000001">
    <property type="protein sequence ID" value="MBE4747100.1"/>
    <property type="molecule type" value="Genomic_DNA"/>
</dbReference>
<evidence type="ECO:0000256" key="1">
    <source>
        <dbReference type="SAM" id="MobiDB-lite"/>
    </source>
</evidence>
<comment type="caution">
    <text evidence="2">The sequence shown here is derived from an EMBL/GenBank/DDBJ whole genome shotgun (WGS) entry which is preliminary data.</text>
</comment>
<feature type="compositionally biased region" description="Basic and acidic residues" evidence="1">
    <location>
        <begin position="33"/>
        <end position="51"/>
    </location>
</feature>
<evidence type="ECO:0000313" key="3">
    <source>
        <dbReference type="Proteomes" id="UP001516472"/>
    </source>
</evidence>
<sequence>MIIIGAMLVGILVMLVVLAAVVMGGALAHKGARGDAERDAVMRATRRERDGSGPGPLGGEPVPA</sequence>
<proteinExistence type="predicted"/>